<dbReference type="Proteomes" id="UP000887116">
    <property type="component" value="Unassembled WGS sequence"/>
</dbReference>
<name>A0A8X6H2E8_TRICU</name>
<feature type="chain" id="PRO_5036492068" evidence="1">
    <location>
        <begin position="22"/>
        <end position="95"/>
    </location>
</feature>
<comment type="caution">
    <text evidence="2">The sequence shown here is derived from an EMBL/GenBank/DDBJ whole genome shotgun (WGS) entry which is preliminary data.</text>
</comment>
<proteinExistence type="predicted"/>
<keyword evidence="3" id="KW-1185">Reference proteome</keyword>
<dbReference type="AlphaFoldDB" id="A0A8X6H2E8"/>
<evidence type="ECO:0000256" key="1">
    <source>
        <dbReference type="SAM" id="SignalP"/>
    </source>
</evidence>
<accession>A0A8X6H2E8</accession>
<dbReference type="EMBL" id="BMAO01027171">
    <property type="protein sequence ID" value="GFR14958.1"/>
    <property type="molecule type" value="Genomic_DNA"/>
</dbReference>
<protein>
    <submittedName>
        <fullName evidence="2">Uncharacterized protein</fullName>
    </submittedName>
</protein>
<evidence type="ECO:0000313" key="3">
    <source>
        <dbReference type="Proteomes" id="UP000887116"/>
    </source>
</evidence>
<gene>
    <name evidence="2" type="ORF">TNCT_320751</name>
</gene>
<reference evidence="2" key="1">
    <citation type="submission" date="2020-07" db="EMBL/GenBank/DDBJ databases">
        <title>Multicomponent nature underlies the extraordinary mechanical properties of spider dragline silk.</title>
        <authorList>
            <person name="Kono N."/>
            <person name="Nakamura H."/>
            <person name="Mori M."/>
            <person name="Yoshida Y."/>
            <person name="Ohtoshi R."/>
            <person name="Malay A.D."/>
            <person name="Moran D.A.P."/>
            <person name="Tomita M."/>
            <person name="Numata K."/>
            <person name="Arakawa K."/>
        </authorList>
    </citation>
    <scope>NUCLEOTIDE SEQUENCE</scope>
</reference>
<keyword evidence="1" id="KW-0732">Signal</keyword>
<sequence length="95" mass="11028">MSKLVSMFCFLFALTVHITNPVGVTISKKNGPMRNLAVKPHQMVTFGRCIGVSCTDRGFYRPHLPIEFATRYHCQLPYWTEMIERKSVVYHKYCV</sequence>
<feature type="signal peptide" evidence="1">
    <location>
        <begin position="1"/>
        <end position="21"/>
    </location>
</feature>
<evidence type="ECO:0000313" key="2">
    <source>
        <dbReference type="EMBL" id="GFR14958.1"/>
    </source>
</evidence>
<organism evidence="2 3">
    <name type="scientific">Trichonephila clavata</name>
    <name type="common">Joro spider</name>
    <name type="synonym">Nephila clavata</name>
    <dbReference type="NCBI Taxonomy" id="2740835"/>
    <lineage>
        <taxon>Eukaryota</taxon>
        <taxon>Metazoa</taxon>
        <taxon>Ecdysozoa</taxon>
        <taxon>Arthropoda</taxon>
        <taxon>Chelicerata</taxon>
        <taxon>Arachnida</taxon>
        <taxon>Araneae</taxon>
        <taxon>Araneomorphae</taxon>
        <taxon>Entelegynae</taxon>
        <taxon>Araneoidea</taxon>
        <taxon>Nephilidae</taxon>
        <taxon>Trichonephila</taxon>
    </lineage>
</organism>